<accession>A0A7S1B3Z4</accession>
<keyword evidence="2" id="KW-0812">Transmembrane</keyword>
<evidence type="ECO:0000256" key="2">
    <source>
        <dbReference type="SAM" id="Phobius"/>
    </source>
</evidence>
<name>A0A7S1B3Z4_9STRA</name>
<organism evidence="3">
    <name type="scientific">Corethron hystrix</name>
    <dbReference type="NCBI Taxonomy" id="216773"/>
    <lineage>
        <taxon>Eukaryota</taxon>
        <taxon>Sar</taxon>
        <taxon>Stramenopiles</taxon>
        <taxon>Ochrophyta</taxon>
        <taxon>Bacillariophyta</taxon>
        <taxon>Coscinodiscophyceae</taxon>
        <taxon>Corethrophycidae</taxon>
        <taxon>Corethrales</taxon>
        <taxon>Corethraceae</taxon>
        <taxon>Corethron</taxon>
    </lineage>
</organism>
<keyword evidence="2" id="KW-0472">Membrane</keyword>
<feature type="transmembrane region" description="Helical" evidence="2">
    <location>
        <begin position="72"/>
        <end position="91"/>
    </location>
</feature>
<feature type="region of interest" description="Disordered" evidence="1">
    <location>
        <begin position="211"/>
        <end position="230"/>
    </location>
</feature>
<feature type="region of interest" description="Disordered" evidence="1">
    <location>
        <begin position="99"/>
        <end position="120"/>
    </location>
</feature>
<evidence type="ECO:0000256" key="1">
    <source>
        <dbReference type="SAM" id="MobiDB-lite"/>
    </source>
</evidence>
<keyword evidence="2" id="KW-1133">Transmembrane helix</keyword>
<gene>
    <name evidence="3" type="ORF">CHYS00102_LOCUS1434</name>
</gene>
<reference evidence="3" key="1">
    <citation type="submission" date="2021-01" db="EMBL/GenBank/DDBJ databases">
        <authorList>
            <person name="Corre E."/>
            <person name="Pelletier E."/>
            <person name="Niang G."/>
            <person name="Scheremetjew M."/>
            <person name="Finn R."/>
            <person name="Kale V."/>
            <person name="Holt S."/>
            <person name="Cochrane G."/>
            <person name="Meng A."/>
            <person name="Brown T."/>
            <person name="Cohen L."/>
        </authorList>
    </citation>
    <scope>NUCLEOTIDE SEQUENCE</scope>
    <source>
        <strain evidence="3">308</strain>
    </source>
</reference>
<proteinExistence type="predicted"/>
<feature type="transmembrane region" description="Helical" evidence="2">
    <location>
        <begin position="921"/>
        <end position="944"/>
    </location>
</feature>
<evidence type="ECO:0000313" key="3">
    <source>
        <dbReference type="EMBL" id="CAD8874259.1"/>
    </source>
</evidence>
<feature type="region of interest" description="Disordered" evidence="1">
    <location>
        <begin position="28"/>
        <end position="48"/>
    </location>
</feature>
<sequence>MAAWLCTDNPECHDAGSDMAFSSASVLSSSSSSTDTPPSLPRGPLSDPAERAGTGFYCVIQRKRERYYRCKGVYDIIIATACISTVFLLMLSSSSLSSSTLQKSDVGEPPTFSRNSSYRRRGRQRRLSSFFSFKWLSSASDGETVEEKPWGYQYGTNQSEVATSAVPFAYPDPDFVGDGHRDLVVVGFTHGTVGHGRPRIREKSGLTVKRSYSPPETLYNHQPIPSPIDPPVDVTSGSIPLLGRSNPGISFGVDGGVGGLSNFPYFDYSNDVDDIFGWNAKEDDAVEWGESDHRGGGKSGDCLVFRVKVEGTEKVEGTARIGTVRWVSQFGLEGFSEGCYNVATYSGKAVPKMKDDDVVDNGYLNNTLTNSTHFEGNLTHFNSSMTKFNGTVSATVSLWNTTSSTNTIVPSDIENATLYMNKTNFDDFEEESLLSENHWNTTVPVHKDSDPDNQNHRVLRKKPLTDDAHSGDWQTSLAAIYVVGVTEGGLFLHDTPISFRPKVSGYMIKLDPETGEHTGHYLFQTSSDVRAISYPISIDVFRDGGDVVVASMVSSNDDRNGSAGPWRYGSDFGLKLERLATSRWDGSDFGPSELKVQWDVSFGDGENNFFPPPTWAPTSAPTLDAQNASKTIVLDSAEPKENLNISQSFQRAVASAFVRAVRVTPNGSTVVVAGTTVGHSSNYPQDSVNTTHGNQKGFILKIDGETGEYINGTDHVLSSSNSNFDEEISGICVTNNAIFVVGHSDISNSIDGRAFQEFVVKLDLEYLEVIWKLDVYGKTDSFGGLCSLSQDSKRVYVSGTVKYGGYLSTTDKYSTESFGADDIFVLSINADTGSLLFLEQIGSSFDDFVSSESFSSSGIMSDEKNNAIVVGNTIGSLMGHGIGSTDIVVMNLLDGTGESVSPWVENNSPTNYIISWPDLPFAAKLIILILTPIMAIGLIVLAYICGQRKTLDRYNALRDRMTVDDSASVYSMNTADFYSDDDKQKHLQFTCDDGELTISAEKDLDNCPQLSELDLLPHTNPREGGLPLILEHLPISLPSPTDSIISDENKAMSTCSSSGKVVTCTEDLSLI</sequence>
<dbReference type="EMBL" id="HBFR01002214">
    <property type="protein sequence ID" value="CAD8874259.1"/>
    <property type="molecule type" value="Transcribed_RNA"/>
</dbReference>
<feature type="compositionally biased region" description="Low complexity" evidence="1">
    <location>
        <begin position="28"/>
        <end position="37"/>
    </location>
</feature>
<protein>
    <submittedName>
        <fullName evidence="3">Uncharacterized protein</fullName>
    </submittedName>
</protein>
<dbReference type="AlphaFoldDB" id="A0A7S1B3Z4"/>